<reference evidence="10" key="1">
    <citation type="journal article" date="2015" name="Genome Announc.">
        <title>Draft Genome Sequence of an Anaerobic Ammonium-Oxidizing Bacterium, "Candidatus Brocadia sinica".</title>
        <authorList>
            <person name="Oshiki M."/>
            <person name="Shinyako-Hata K."/>
            <person name="Satoh H."/>
            <person name="Okabe S."/>
        </authorList>
    </citation>
    <scope>NUCLEOTIDE SEQUENCE [LARGE SCALE GENOMIC DNA]</scope>
    <source>
        <strain evidence="10">JPN1</strain>
    </source>
</reference>
<gene>
    <name evidence="9" type="ORF">BROSI_A3107</name>
</gene>
<feature type="domain" description="RCK C-terminal" evidence="8">
    <location>
        <begin position="208"/>
        <end position="293"/>
    </location>
</feature>
<keyword evidence="2" id="KW-0813">Transport</keyword>
<keyword evidence="5 7" id="KW-1133">Transmembrane helix</keyword>
<dbReference type="Pfam" id="PF02080">
    <property type="entry name" value="TrkA_C"/>
    <property type="match status" value="2"/>
</dbReference>
<feature type="transmembrane region" description="Helical" evidence="7">
    <location>
        <begin position="30"/>
        <end position="47"/>
    </location>
</feature>
<dbReference type="Gene3D" id="3.30.70.1450">
    <property type="entry name" value="Regulator of K+ conductance, C-terminal domain"/>
    <property type="match status" value="2"/>
</dbReference>
<keyword evidence="4" id="KW-0677">Repeat</keyword>
<dbReference type="PANTHER" id="PTHR43652">
    <property type="entry name" value="BASIC AMINO ACID ANTIPORTER YFCC-RELATED"/>
    <property type="match status" value="1"/>
</dbReference>
<dbReference type="EMBL" id="BAFN01000001">
    <property type="protein sequence ID" value="GAN34569.1"/>
    <property type="molecule type" value="Genomic_DNA"/>
</dbReference>
<sequence length="593" mass="65403">MEIGFGIWYTAALLLIMSILLFMEVLEIEVVIFSTLLLLITGKVITLKEAFVGFSNEGMLTIALMYVVVGAFSNTGMLNQVTHVIFGKKNTGDSRKLLRLLFPVSFVSAFINNTPVVAMFIPVIRSWAEKHHYASSKYLIPLSYAAILGGTCTLIGTSTNLIVHGLMIDSGMKGISFFEISKVGVPLALLGILFISLLGHRLLPNRKDPLVELGEHTREFVIELKVTPEYENIGKTIESAGLRHLQGLFLFQIERRGQIIAPAEPNERILLGDRLFFTGIPKMILELQKLPGLQLIQDSHFDLKQYDSAVINTFEAVVSPGSPLVGKTVRESDFRAKYEAVIIAIHRHGERIQKKIGDISLWPGDTLLLLAGKNFRKRWYHSNDFYLIAEAETLPSKPQWRGYLSLGVFFLTILLTILEVLPLLSAAGLGVIILMATRTVRMAEARKAIDWRALIIIAMSLGVAAAIKESGLAELLASGIAGIGCHFGVIGVLTSIYIMTSFYTLFITNNAAAAMLFPIAISSASTIHADTRAFAFVVLFAASASFATPISYQTNLMVYGPGGYRFKDYLKIGVPLQCLIGIITMVLVYYFYF</sequence>
<feature type="transmembrane region" description="Helical" evidence="7">
    <location>
        <begin position="403"/>
        <end position="436"/>
    </location>
</feature>
<name>A0ABQ0K0M5_9BACT</name>
<evidence type="ECO:0000256" key="1">
    <source>
        <dbReference type="ARBA" id="ARBA00004141"/>
    </source>
</evidence>
<feature type="transmembrane region" description="Helical" evidence="7">
    <location>
        <begin position="572"/>
        <end position="592"/>
    </location>
</feature>
<dbReference type="RefSeq" id="WP_052564562.1">
    <property type="nucleotide sequence ID" value="NZ_BAFN01000001.1"/>
</dbReference>
<dbReference type="InterPro" id="IPR051679">
    <property type="entry name" value="DASS-Related_Transporters"/>
</dbReference>
<protein>
    <submittedName>
        <fullName evidence="9">TrkA-C domain protein</fullName>
    </submittedName>
</protein>
<feature type="transmembrane region" description="Helical" evidence="7">
    <location>
        <begin position="100"/>
        <end position="124"/>
    </location>
</feature>
<dbReference type="InterPro" id="IPR004680">
    <property type="entry name" value="Cit_transptr-like_dom"/>
</dbReference>
<feature type="transmembrane region" description="Helical" evidence="7">
    <location>
        <begin position="479"/>
        <end position="499"/>
    </location>
</feature>
<dbReference type="InterPro" id="IPR036721">
    <property type="entry name" value="RCK_C_sf"/>
</dbReference>
<evidence type="ECO:0000313" key="10">
    <source>
        <dbReference type="Proteomes" id="UP000032309"/>
    </source>
</evidence>
<keyword evidence="10" id="KW-1185">Reference proteome</keyword>
<feature type="transmembrane region" description="Helical" evidence="7">
    <location>
        <begin position="533"/>
        <end position="552"/>
    </location>
</feature>
<evidence type="ECO:0000313" key="9">
    <source>
        <dbReference type="EMBL" id="GAN34569.1"/>
    </source>
</evidence>
<evidence type="ECO:0000256" key="3">
    <source>
        <dbReference type="ARBA" id="ARBA00022692"/>
    </source>
</evidence>
<dbReference type="PANTHER" id="PTHR43652:SF2">
    <property type="entry name" value="BASIC AMINO ACID ANTIPORTER YFCC-RELATED"/>
    <property type="match status" value="1"/>
</dbReference>
<dbReference type="PROSITE" id="PS51202">
    <property type="entry name" value="RCK_C"/>
    <property type="match status" value="2"/>
</dbReference>
<accession>A0ABQ0K0M5</accession>
<keyword evidence="6 7" id="KW-0472">Membrane</keyword>
<dbReference type="Proteomes" id="UP000032309">
    <property type="component" value="Unassembled WGS sequence"/>
</dbReference>
<organism evidence="9 10">
    <name type="scientific">Candidatus Brocadia sinica JPN1</name>
    <dbReference type="NCBI Taxonomy" id="1197129"/>
    <lineage>
        <taxon>Bacteria</taxon>
        <taxon>Pseudomonadati</taxon>
        <taxon>Planctomycetota</taxon>
        <taxon>Candidatus Brocadiia</taxon>
        <taxon>Candidatus Brocadiales</taxon>
        <taxon>Candidatus Brocadiaceae</taxon>
        <taxon>Candidatus Brocadia</taxon>
    </lineage>
</organism>
<evidence type="ECO:0000256" key="5">
    <source>
        <dbReference type="ARBA" id="ARBA00022989"/>
    </source>
</evidence>
<feature type="transmembrane region" description="Helical" evidence="7">
    <location>
        <begin position="6"/>
        <end position="23"/>
    </location>
</feature>
<feature type="transmembrane region" description="Helical" evidence="7">
    <location>
        <begin position="144"/>
        <end position="163"/>
    </location>
</feature>
<dbReference type="InterPro" id="IPR031312">
    <property type="entry name" value="Na/sul_symport_CS"/>
</dbReference>
<feature type="transmembrane region" description="Helical" evidence="7">
    <location>
        <begin position="183"/>
        <end position="203"/>
    </location>
</feature>
<evidence type="ECO:0000256" key="7">
    <source>
        <dbReference type="SAM" id="Phobius"/>
    </source>
</evidence>
<comment type="caution">
    <text evidence="9">The sequence shown here is derived from an EMBL/GenBank/DDBJ whole genome shotgun (WGS) entry which is preliminary data.</text>
</comment>
<dbReference type="SUPFAM" id="SSF116726">
    <property type="entry name" value="TrkA C-terminal domain-like"/>
    <property type="match status" value="2"/>
</dbReference>
<feature type="transmembrane region" description="Helical" evidence="7">
    <location>
        <begin position="448"/>
        <end position="467"/>
    </location>
</feature>
<evidence type="ECO:0000259" key="8">
    <source>
        <dbReference type="PROSITE" id="PS51202"/>
    </source>
</evidence>
<evidence type="ECO:0000256" key="6">
    <source>
        <dbReference type="ARBA" id="ARBA00023136"/>
    </source>
</evidence>
<dbReference type="InterPro" id="IPR006037">
    <property type="entry name" value="RCK_C"/>
</dbReference>
<evidence type="ECO:0000256" key="4">
    <source>
        <dbReference type="ARBA" id="ARBA00022737"/>
    </source>
</evidence>
<dbReference type="Pfam" id="PF03600">
    <property type="entry name" value="CitMHS"/>
    <property type="match status" value="1"/>
</dbReference>
<feature type="domain" description="RCK C-terminal" evidence="8">
    <location>
        <begin position="301"/>
        <end position="385"/>
    </location>
</feature>
<feature type="transmembrane region" description="Helical" evidence="7">
    <location>
        <begin position="506"/>
        <end position="527"/>
    </location>
</feature>
<proteinExistence type="predicted"/>
<comment type="subcellular location">
    <subcellularLocation>
        <location evidence="1">Membrane</location>
        <topology evidence="1">Multi-pass membrane protein</topology>
    </subcellularLocation>
</comment>
<dbReference type="PROSITE" id="PS01271">
    <property type="entry name" value="NA_SULFATE"/>
    <property type="match status" value="1"/>
</dbReference>
<evidence type="ECO:0000256" key="2">
    <source>
        <dbReference type="ARBA" id="ARBA00022448"/>
    </source>
</evidence>
<keyword evidence="3 7" id="KW-0812">Transmembrane</keyword>
<feature type="transmembrane region" description="Helical" evidence="7">
    <location>
        <begin position="59"/>
        <end position="79"/>
    </location>
</feature>